<dbReference type="AlphaFoldDB" id="A0A2M7D841"/>
<organism evidence="1 2">
    <name type="scientific">Candidatus Nealsonbacteria bacterium CG02_land_8_20_14_3_00_40_11</name>
    <dbReference type="NCBI Taxonomy" id="1974700"/>
    <lineage>
        <taxon>Bacteria</taxon>
        <taxon>Candidatus Nealsoniibacteriota</taxon>
    </lineage>
</organism>
<reference evidence="2" key="1">
    <citation type="submission" date="2017-09" db="EMBL/GenBank/DDBJ databases">
        <title>Depth-based differentiation of microbial function through sediment-hosted aquifers and enrichment of novel symbionts in the deep terrestrial subsurface.</title>
        <authorList>
            <person name="Probst A.J."/>
            <person name="Ladd B."/>
            <person name="Jarett J.K."/>
            <person name="Geller-Mcgrath D.E."/>
            <person name="Sieber C.M.K."/>
            <person name="Emerson J.B."/>
            <person name="Anantharaman K."/>
            <person name="Thomas B.C."/>
            <person name="Malmstrom R."/>
            <person name="Stieglmeier M."/>
            <person name="Klingl A."/>
            <person name="Woyke T."/>
            <person name="Ryan C.M."/>
            <person name="Banfield J.F."/>
        </authorList>
    </citation>
    <scope>NUCLEOTIDE SEQUENCE [LARGE SCALE GENOMIC DNA]</scope>
</reference>
<dbReference type="Proteomes" id="UP000230304">
    <property type="component" value="Unassembled WGS sequence"/>
</dbReference>
<accession>A0A2M7D841</accession>
<protein>
    <submittedName>
        <fullName evidence="1">Uncharacterized protein</fullName>
    </submittedName>
</protein>
<gene>
    <name evidence="1" type="ORF">COS26_01445</name>
</gene>
<evidence type="ECO:0000313" key="2">
    <source>
        <dbReference type="Proteomes" id="UP000230304"/>
    </source>
</evidence>
<name>A0A2M7D841_9BACT</name>
<evidence type="ECO:0000313" key="1">
    <source>
        <dbReference type="EMBL" id="PIV42930.1"/>
    </source>
</evidence>
<comment type="caution">
    <text evidence="1">The sequence shown here is derived from an EMBL/GenBank/DDBJ whole genome shotgun (WGS) entry which is preliminary data.</text>
</comment>
<dbReference type="EMBL" id="PEUA01000032">
    <property type="protein sequence ID" value="PIV42930.1"/>
    <property type="molecule type" value="Genomic_DNA"/>
</dbReference>
<proteinExistence type="predicted"/>
<sequence>MFFIATPFISYFHTVLAHSMTKSFFPNIASELPILDEMIRTFTIQGLPPLAKAIKTLNTIDDALLGGKFFRELRWLIMAI</sequence>